<dbReference type="Gene3D" id="1.10.150.130">
    <property type="match status" value="1"/>
</dbReference>
<accession>A0AA41WHH1</accession>
<evidence type="ECO:0000256" key="1">
    <source>
        <dbReference type="ARBA" id="ARBA00008857"/>
    </source>
</evidence>
<gene>
    <name evidence="9" type="ORF">NET02_13305</name>
</gene>
<dbReference type="AlphaFoldDB" id="A0AA41WHH1"/>
<evidence type="ECO:0000256" key="4">
    <source>
        <dbReference type="ARBA" id="ARBA00023172"/>
    </source>
</evidence>
<feature type="region of interest" description="Disordered" evidence="6">
    <location>
        <begin position="1"/>
        <end position="23"/>
    </location>
</feature>
<dbReference type="GO" id="GO:0003677">
    <property type="term" value="F:DNA binding"/>
    <property type="evidence" value="ECO:0007669"/>
    <property type="project" value="UniProtKB-UniRule"/>
</dbReference>
<dbReference type="Gene3D" id="1.10.443.10">
    <property type="entry name" value="Intergrase catalytic core"/>
    <property type="match status" value="1"/>
</dbReference>
<dbReference type="Proteomes" id="UP001165306">
    <property type="component" value="Unassembled WGS sequence"/>
</dbReference>
<evidence type="ECO:0000313" key="10">
    <source>
        <dbReference type="Proteomes" id="UP001165306"/>
    </source>
</evidence>
<dbReference type="EMBL" id="JAMSLR010000011">
    <property type="protein sequence ID" value="MCM8750125.1"/>
    <property type="molecule type" value="Genomic_DNA"/>
</dbReference>
<sequence>MPEAAAVSKPLQTDEPERKPRALQPPLFELGADGRLRGHVGLLPDLTADSSLDVARYWYRRYLEQSGHPPNTVKSYSYDLAVFESLIGPKPIRAITRRDIATFLNESRGRSTRKRRLTTVSGFFKFLINKAKVLDSDPTAAFYPEHIPLKTPQPLFAEEQERLLAAAAEDGPRAHLAIWLMLKLGLTRSEVLGLRASHIDWSDPERPVVYIFYEGLRRRLRERKLAASAELTEIYHRLLQDSDEPVDYLVPILPQSLNKLVERVAQAAGIQKQVTPQTLRHTFAVEQARRGATEDELLELLGLADDARNRMSVRRYLKLAAPPLLGESSPDTT</sequence>
<evidence type="ECO:0000313" key="9">
    <source>
        <dbReference type="EMBL" id="MCM8750125.1"/>
    </source>
</evidence>
<dbReference type="PANTHER" id="PTHR30349:SF41">
    <property type="entry name" value="INTEGRASE_RECOMBINASE PROTEIN MJ0367-RELATED"/>
    <property type="match status" value="1"/>
</dbReference>
<evidence type="ECO:0000256" key="6">
    <source>
        <dbReference type="SAM" id="MobiDB-lite"/>
    </source>
</evidence>
<evidence type="ECO:0000256" key="2">
    <source>
        <dbReference type="ARBA" id="ARBA00022908"/>
    </source>
</evidence>
<dbReference type="GO" id="GO:0015074">
    <property type="term" value="P:DNA integration"/>
    <property type="evidence" value="ECO:0007669"/>
    <property type="project" value="UniProtKB-KW"/>
</dbReference>
<dbReference type="Pfam" id="PF02899">
    <property type="entry name" value="Phage_int_SAM_1"/>
    <property type="match status" value="1"/>
</dbReference>
<dbReference type="SUPFAM" id="SSF56349">
    <property type="entry name" value="DNA breaking-rejoining enzymes"/>
    <property type="match status" value="1"/>
</dbReference>
<feature type="domain" description="Core-binding (CB)" evidence="8">
    <location>
        <begin position="49"/>
        <end position="128"/>
    </location>
</feature>
<proteinExistence type="inferred from homology"/>
<dbReference type="PROSITE" id="PS51900">
    <property type="entry name" value="CB"/>
    <property type="match status" value="1"/>
</dbReference>
<dbReference type="GO" id="GO:0006310">
    <property type="term" value="P:DNA recombination"/>
    <property type="evidence" value="ECO:0007669"/>
    <property type="project" value="UniProtKB-KW"/>
</dbReference>
<keyword evidence="2" id="KW-0229">DNA integration</keyword>
<name>A0AA41WHH1_9BACT</name>
<keyword evidence="4" id="KW-0233">DNA recombination</keyword>
<keyword evidence="3 5" id="KW-0238">DNA-binding</keyword>
<dbReference type="InterPro" id="IPR011010">
    <property type="entry name" value="DNA_brk_join_enz"/>
</dbReference>
<dbReference type="InterPro" id="IPR010998">
    <property type="entry name" value="Integrase_recombinase_N"/>
</dbReference>
<keyword evidence="10" id="KW-1185">Reference proteome</keyword>
<evidence type="ECO:0000256" key="3">
    <source>
        <dbReference type="ARBA" id="ARBA00023125"/>
    </source>
</evidence>
<protein>
    <submittedName>
        <fullName evidence="9">Tyrosine-type recombinase/integrase</fullName>
    </submittedName>
</protein>
<dbReference type="Pfam" id="PF00589">
    <property type="entry name" value="Phage_integrase"/>
    <property type="match status" value="1"/>
</dbReference>
<evidence type="ECO:0000259" key="7">
    <source>
        <dbReference type="PROSITE" id="PS51898"/>
    </source>
</evidence>
<dbReference type="InterPro" id="IPR002104">
    <property type="entry name" value="Integrase_catalytic"/>
</dbReference>
<dbReference type="InterPro" id="IPR004107">
    <property type="entry name" value="Integrase_SAM-like_N"/>
</dbReference>
<reference evidence="9" key="1">
    <citation type="submission" date="2022-06" db="EMBL/GenBank/DDBJ databases">
        <title>CFH 74404 Thermomicrobiaceae sp.</title>
        <authorList>
            <person name="Ming H."/>
            <person name="Li W.-J."/>
            <person name="Zhao Z."/>
        </authorList>
    </citation>
    <scope>NUCLEOTIDE SEQUENCE</scope>
    <source>
        <strain evidence="9">CFH 74404</strain>
    </source>
</reference>
<comment type="caution">
    <text evidence="9">The sequence shown here is derived from an EMBL/GenBank/DDBJ whole genome shotgun (WGS) entry which is preliminary data.</text>
</comment>
<dbReference type="PROSITE" id="PS51898">
    <property type="entry name" value="TYR_RECOMBINASE"/>
    <property type="match status" value="1"/>
</dbReference>
<evidence type="ECO:0000259" key="8">
    <source>
        <dbReference type="PROSITE" id="PS51900"/>
    </source>
</evidence>
<feature type="domain" description="Tyr recombinase" evidence="7">
    <location>
        <begin position="150"/>
        <end position="330"/>
    </location>
</feature>
<dbReference type="InterPro" id="IPR013762">
    <property type="entry name" value="Integrase-like_cat_sf"/>
</dbReference>
<comment type="similarity">
    <text evidence="1">Belongs to the 'phage' integrase family.</text>
</comment>
<dbReference type="InterPro" id="IPR044068">
    <property type="entry name" value="CB"/>
</dbReference>
<dbReference type="RefSeq" id="WP_284057912.1">
    <property type="nucleotide sequence ID" value="NZ_JAMSLR010000011.1"/>
</dbReference>
<dbReference type="InterPro" id="IPR050090">
    <property type="entry name" value="Tyrosine_recombinase_XerCD"/>
</dbReference>
<evidence type="ECO:0000256" key="5">
    <source>
        <dbReference type="PROSITE-ProRule" id="PRU01248"/>
    </source>
</evidence>
<organism evidence="9 10">
    <name type="scientific">Thermalbibacter longus</name>
    <dbReference type="NCBI Taxonomy" id="2951981"/>
    <lineage>
        <taxon>Bacteria</taxon>
        <taxon>Pseudomonadati</taxon>
        <taxon>Thermomicrobiota</taxon>
        <taxon>Thermomicrobia</taxon>
        <taxon>Thermomicrobiales</taxon>
        <taxon>Thermomicrobiaceae</taxon>
        <taxon>Thermalbibacter</taxon>
    </lineage>
</organism>
<dbReference type="PANTHER" id="PTHR30349">
    <property type="entry name" value="PHAGE INTEGRASE-RELATED"/>
    <property type="match status" value="1"/>
</dbReference>